<accession>A0A2A9D1N6</accession>
<dbReference type="InterPro" id="IPR002295">
    <property type="entry name" value="N4/N6-MTase_EcoPI_Mod-like"/>
</dbReference>
<dbReference type="InterPro" id="IPR002941">
    <property type="entry name" value="DNA_methylase_N4/N6"/>
</dbReference>
<evidence type="ECO:0000256" key="1">
    <source>
        <dbReference type="ARBA" id="ARBA00022603"/>
    </source>
</evidence>
<dbReference type="GO" id="GO:0003677">
    <property type="term" value="F:DNA binding"/>
    <property type="evidence" value="ECO:0007669"/>
    <property type="project" value="InterPro"/>
</dbReference>
<dbReference type="PRINTS" id="PR00506">
    <property type="entry name" value="D21N6MTFRASE"/>
</dbReference>
<organism evidence="5 6">
    <name type="scientific">Serinibacter salmoneus</name>
    <dbReference type="NCBI Taxonomy" id="556530"/>
    <lineage>
        <taxon>Bacteria</taxon>
        <taxon>Bacillati</taxon>
        <taxon>Actinomycetota</taxon>
        <taxon>Actinomycetes</taxon>
        <taxon>Micrococcales</taxon>
        <taxon>Beutenbergiaceae</taxon>
        <taxon>Serinibacter</taxon>
    </lineage>
</organism>
<keyword evidence="6" id="KW-1185">Reference proteome</keyword>
<dbReference type="GO" id="GO:0008170">
    <property type="term" value="F:N-methyltransferase activity"/>
    <property type="evidence" value="ECO:0007669"/>
    <property type="project" value="InterPro"/>
</dbReference>
<keyword evidence="3" id="KW-0949">S-adenosyl-L-methionine</keyword>
<evidence type="ECO:0000259" key="4">
    <source>
        <dbReference type="SMART" id="SM00470"/>
    </source>
</evidence>
<dbReference type="RefSeq" id="WP_211283077.1">
    <property type="nucleotide sequence ID" value="NZ_PDJD01000001.1"/>
</dbReference>
<evidence type="ECO:0000256" key="2">
    <source>
        <dbReference type="ARBA" id="ARBA00022679"/>
    </source>
</evidence>
<dbReference type="Gene3D" id="3.40.50.150">
    <property type="entry name" value="Vaccinia Virus protein VP39"/>
    <property type="match status" value="1"/>
</dbReference>
<dbReference type="SUPFAM" id="SSF53335">
    <property type="entry name" value="S-adenosyl-L-methionine-dependent methyltransferases"/>
    <property type="match status" value="1"/>
</dbReference>
<dbReference type="InterPro" id="IPR036086">
    <property type="entry name" value="ParB/Sulfiredoxin_sf"/>
</dbReference>
<dbReference type="Pfam" id="PF01555">
    <property type="entry name" value="N6_N4_Mtase"/>
    <property type="match status" value="1"/>
</dbReference>
<dbReference type="SMART" id="SM00470">
    <property type="entry name" value="ParB"/>
    <property type="match status" value="1"/>
</dbReference>
<dbReference type="PIRSF" id="PIRSF036758">
    <property type="entry name" value="Aden_M_ParB"/>
    <property type="match status" value="1"/>
</dbReference>
<feature type="domain" description="ParB-like N-terminal" evidence="4">
    <location>
        <begin position="9"/>
        <end position="92"/>
    </location>
</feature>
<dbReference type="Gene3D" id="3.90.1530.10">
    <property type="entry name" value="Conserved hypothetical protein from pyrococcus furiosus pfu- 392566-001, ParB domain"/>
    <property type="match status" value="1"/>
</dbReference>
<dbReference type="EMBL" id="PDJD01000001">
    <property type="protein sequence ID" value="PFG19862.1"/>
    <property type="molecule type" value="Genomic_DNA"/>
</dbReference>
<dbReference type="InterPro" id="IPR029063">
    <property type="entry name" value="SAM-dependent_MTases_sf"/>
</dbReference>
<comment type="caution">
    <text evidence="5">The sequence shown here is derived from an EMBL/GenBank/DDBJ whole genome shotgun (WGS) entry which is preliminary data.</text>
</comment>
<dbReference type="Proteomes" id="UP000224915">
    <property type="component" value="Unassembled WGS sequence"/>
</dbReference>
<dbReference type="AlphaFoldDB" id="A0A2A9D1N6"/>
<sequence>MIPSTLTALSEPIDSLRPYAKDPRRADVEAVAASLAAHGQYRPVVARVGTREVLAGNGVLSAARTLGWEHLAVTWVDVDDDGAARINLVDNRTSDLATYDDAALLEVLTSLPDLSGTGYDDAALAALLSDAEGDPVGLTDEDEPAPLPAEPVSQLGDVWELDGSLVLCGDSTDTEAVLGALAGRVPDCMWTDPPYGVAYVGGTSENLTILNDKPEDLPDLLSGAFATAVAVCRPGAPVYVAYATVEGVSFETSLRGAGVDVRQHLVWVKPSLVLSRADYHYRHEPILHGTTPEPGEGEEPTTHEGVAYGFTGGGSGRLGRGGPNWYGDDRQTTVFEVPKPKRNAEHPTMKPVELVLRMLANSCPRGGLVLDLFGGSGTTLIAAWHHRAKAALVELDPKYVDAICLRWQLHTGHLPVRRSTGEPVDFTKAKA</sequence>
<keyword evidence="2" id="KW-0808">Transferase</keyword>
<dbReference type="InterPro" id="IPR003115">
    <property type="entry name" value="ParB_N"/>
</dbReference>
<gene>
    <name evidence="5" type="ORF">ATL40_1438</name>
</gene>
<dbReference type="SUPFAM" id="SSF110849">
    <property type="entry name" value="ParB/Sulfiredoxin"/>
    <property type="match status" value="1"/>
</dbReference>
<proteinExistence type="predicted"/>
<reference evidence="5 6" key="1">
    <citation type="submission" date="2017-10" db="EMBL/GenBank/DDBJ databases">
        <title>Sequencing the genomes of 1000 actinobacteria strains.</title>
        <authorList>
            <person name="Klenk H.-P."/>
        </authorList>
    </citation>
    <scope>NUCLEOTIDE SEQUENCE [LARGE SCALE GENOMIC DNA]</scope>
    <source>
        <strain evidence="5 6">DSM 21801</strain>
    </source>
</reference>
<evidence type="ECO:0000313" key="6">
    <source>
        <dbReference type="Proteomes" id="UP000224915"/>
    </source>
</evidence>
<name>A0A2A9D1N6_9MICO</name>
<evidence type="ECO:0000256" key="3">
    <source>
        <dbReference type="ARBA" id="ARBA00022691"/>
    </source>
</evidence>
<protein>
    <submittedName>
        <fullName evidence="5">DNA modification methylase</fullName>
    </submittedName>
</protein>
<dbReference type="GO" id="GO:0032259">
    <property type="term" value="P:methylation"/>
    <property type="evidence" value="ECO:0007669"/>
    <property type="project" value="UniProtKB-KW"/>
</dbReference>
<dbReference type="InterPro" id="IPR015840">
    <property type="entry name" value="DNA_MeTrfase_ParB"/>
</dbReference>
<evidence type="ECO:0000313" key="5">
    <source>
        <dbReference type="EMBL" id="PFG19862.1"/>
    </source>
</evidence>
<keyword evidence="1 5" id="KW-0489">Methyltransferase</keyword>